<protein>
    <recommendedName>
        <fullName evidence="1">Mandelate racemase/muconate lactonizing enzyme N-terminal domain-containing protein</fullName>
    </recommendedName>
</protein>
<dbReference type="InterPro" id="IPR013341">
    <property type="entry name" value="Mandelate_racemase_N_dom"/>
</dbReference>
<accession>A0A382KQA3</accession>
<feature type="domain" description="Mandelate racemase/muconate lactonizing enzyme N-terminal" evidence="1">
    <location>
        <begin position="18"/>
        <end position="122"/>
    </location>
</feature>
<dbReference type="Pfam" id="PF02746">
    <property type="entry name" value="MR_MLE_N"/>
    <property type="match status" value="1"/>
</dbReference>
<evidence type="ECO:0000313" key="2">
    <source>
        <dbReference type="EMBL" id="SVC25422.1"/>
    </source>
</evidence>
<organism evidence="2">
    <name type="scientific">marine metagenome</name>
    <dbReference type="NCBI Taxonomy" id="408172"/>
    <lineage>
        <taxon>unclassified sequences</taxon>
        <taxon>metagenomes</taxon>
        <taxon>ecological metagenomes</taxon>
    </lineage>
</organism>
<sequence>MSLRLARITLREIKLGVQNPAEWSLFPIEERRVLLITLTDTDGVTTWSECSVDNRPTSSPETIDTAWLAITNWIGPRILGTSLGHPAEVDSLLDRGIQGHLAAKAAIEMGTWALWSERKGNSL</sequence>
<dbReference type="InterPro" id="IPR029017">
    <property type="entry name" value="Enolase-like_N"/>
</dbReference>
<dbReference type="EMBL" id="UINC01081504">
    <property type="protein sequence ID" value="SVC25422.1"/>
    <property type="molecule type" value="Genomic_DNA"/>
</dbReference>
<evidence type="ECO:0000259" key="1">
    <source>
        <dbReference type="Pfam" id="PF02746"/>
    </source>
</evidence>
<dbReference type="AlphaFoldDB" id="A0A382KQA3"/>
<gene>
    <name evidence="2" type="ORF">METZ01_LOCUS278276</name>
</gene>
<dbReference type="Gene3D" id="3.30.390.10">
    <property type="entry name" value="Enolase-like, N-terminal domain"/>
    <property type="match status" value="1"/>
</dbReference>
<name>A0A382KQA3_9ZZZZ</name>
<reference evidence="2" key="1">
    <citation type="submission" date="2018-05" db="EMBL/GenBank/DDBJ databases">
        <authorList>
            <person name="Lanie J.A."/>
            <person name="Ng W.-L."/>
            <person name="Kazmierczak K.M."/>
            <person name="Andrzejewski T.M."/>
            <person name="Davidsen T.M."/>
            <person name="Wayne K.J."/>
            <person name="Tettelin H."/>
            <person name="Glass J.I."/>
            <person name="Rusch D."/>
            <person name="Podicherti R."/>
            <person name="Tsui H.-C.T."/>
            <person name="Winkler M.E."/>
        </authorList>
    </citation>
    <scope>NUCLEOTIDE SEQUENCE</scope>
</reference>
<dbReference type="SUPFAM" id="SSF54826">
    <property type="entry name" value="Enolase N-terminal domain-like"/>
    <property type="match status" value="1"/>
</dbReference>
<feature type="non-terminal residue" evidence="2">
    <location>
        <position position="123"/>
    </location>
</feature>
<proteinExistence type="predicted"/>